<protein>
    <submittedName>
        <fullName evidence="2">Uncharacterized protein</fullName>
    </submittedName>
</protein>
<accession>A0AAV3X7X9</accession>
<name>A0AAV3X7X9_9CYAN</name>
<keyword evidence="1" id="KW-0472">Membrane</keyword>
<dbReference type="RefSeq" id="WP_226578880.1">
    <property type="nucleotide sequence ID" value="NZ_BLAY01000028.1"/>
</dbReference>
<comment type="caution">
    <text evidence="2">The sequence shown here is derived from an EMBL/GenBank/DDBJ whole genome shotgun (WGS) entry which is preliminary data.</text>
</comment>
<gene>
    <name evidence="2" type="ORF">MiSe_21840</name>
</gene>
<keyword evidence="3" id="KW-1185">Reference proteome</keyword>
<sequence>MSLKFNKNQLDTLGTILGLIAGISTVLSTQGVVDKKIAGTVGGIATVFLGYVVQRPAKSPPTTEEAEEKEIKQ</sequence>
<feature type="transmembrane region" description="Helical" evidence="1">
    <location>
        <begin position="37"/>
        <end position="53"/>
    </location>
</feature>
<proteinExistence type="predicted"/>
<feature type="transmembrane region" description="Helical" evidence="1">
    <location>
        <begin position="12"/>
        <end position="31"/>
    </location>
</feature>
<keyword evidence="1" id="KW-1133">Transmembrane helix</keyword>
<evidence type="ECO:0000313" key="2">
    <source>
        <dbReference type="EMBL" id="GET37431.1"/>
    </source>
</evidence>
<dbReference type="Proteomes" id="UP001050975">
    <property type="component" value="Unassembled WGS sequence"/>
</dbReference>
<dbReference type="AlphaFoldDB" id="A0AAV3X7X9"/>
<organism evidence="2 3">
    <name type="scientific">Microseira wollei NIES-4236</name>
    <dbReference type="NCBI Taxonomy" id="2530354"/>
    <lineage>
        <taxon>Bacteria</taxon>
        <taxon>Bacillati</taxon>
        <taxon>Cyanobacteriota</taxon>
        <taxon>Cyanophyceae</taxon>
        <taxon>Oscillatoriophycideae</taxon>
        <taxon>Aerosakkonematales</taxon>
        <taxon>Aerosakkonemataceae</taxon>
        <taxon>Microseira</taxon>
    </lineage>
</organism>
<reference evidence="2" key="1">
    <citation type="submission" date="2019-10" db="EMBL/GenBank/DDBJ databases">
        <title>Draft genome sequece of Microseira wollei NIES-4236.</title>
        <authorList>
            <person name="Yamaguchi H."/>
            <person name="Suzuki S."/>
            <person name="Kawachi M."/>
        </authorList>
    </citation>
    <scope>NUCLEOTIDE SEQUENCE</scope>
    <source>
        <strain evidence="2">NIES-4236</strain>
    </source>
</reference>
<keyword evidence="1" id="KW-0812">Transmembrane</keyword>
<evidence type="ECO:0000313" key="3">
    <source>
        <dbReference type="Proteomes" id="UP001050975"/>
    </source>
</evidence>
<dbReference type="EMBL" id="BLAY01000028">
    <property type="protein sequence ID" value="GET37431.1"/>
    <property type="molecule type" value="Genomic_DNA"/>
</dbReference>
<evidence type="ECO:0000256" key="1">
    <source>
        <dbReference type="SAM" id="Phobius"/>
    </source>
</evidence>